<evidence type="ECO:0000256" key="2">
    <source>
        <dbReference type="ARBA" id="ARBA00022448"/>
    </source>
</evidence>
<protein>
    <submittedName>
        <fullName evidence="8">MFS transporter</fullName>
    </submittedName>
</protein>
<feature type="transmembrane region" description="Helical" evidence="6">
    <location>
        <begin position="87"/>
        <end position="107"/>
    </location>
</feature>
<dbReference type="InterPro" id="IPR011701">
    <property type="entry name" value="MFS"/>
</dbReference>
<keyword evidence="9" id="KW-1185">Reference proteome</keyword>
<dbReference type="PANTHER" id="PTHR23505">
    <property type="entry name" value="SPINSTER"/>
    <property type="match status" value="1"/>
</dbReference>
<name>A0ABT0AG25_9SPHN</name>
<evidence type="ECO:0000256" key="4">
    <source>
        <dbReference type="ARBA" id="ARBA00022989"/>
    </source>
</evidence>
<feature type="transmembrane region" description="Helical" evidence="6">
    <location>
        <begin position="61"/>
        <end position="81"/>
    </location>
</feature>
<dbReference type="InterPro" id="IPR036259">
    <property type="entry name" value="MFS_trans_sf"/>
</dbReference>
<feature type="transmembrane region" description="Helical" evidence="6">
    <location>
        <begin position="357"/>
        <end position="379"/>
    </location>
</feature>
<evidence type="ECO:0000256" key="1">
    <source>
        <dbReference type="ARBA" id="ARBA00004141"/>
    </source>
</evidence>
<dbReference type="RefSeq" id="WP_243801826.1">
    <property type="nucleotide sequence ID" value="NZ_JALHAT010000034.1"/>
</dbReference>
<dbReference type="InterPro" id="IPR020846">
    <property type="entry name" value="MFS_dom"/>
</dbReference>
<comment type="subcellular location">
    <subcellularLocation>
        <location evidence="1">Membrane</location>
        <topology evidence="1">Multi-pass membrane protein</topology>
    </subcellularLocation>
</comment>
<dbReference type="EMBL" id="JALHAT010000034">
    <property type="protein sequence ID" value="MCJ1962134.1"/>
    <property type="molecule type" value="Genomic_DNA"/>
</dbReference>
<organism evidence="8 9">
    <name type="scientific">Novosphingobium mangrovi</name>
    <name type="common">ex Hu et al. 2023</name>
    <dbReference type="NCBI Taxonomy" id="2930094"/>
    <lineage>
        <taxon>Bacteria</taxon>
        <taxon>Pseudomonadati</taxon>
        <taxon>Pseudomonadota</taxon>
        <taxon>Alphaproteobacteria</taxon>
        <taxon>Sphingomonadales</taxon>
        <taxon>Sphingomonadaceae</taxon>
        <taxon>Novosphingobium</taxon>
    </lineage>
</organism>
<evidence type="ECO:0000256" key="5">
    <source>
        <dbReference type="ARBA" id="ARBA00023136"/>
    </source>
</evidence>
<dbReference type="Gene3D" id="1.20.1250.20">
    <property type="entry name" value="MFS general substrate transporter like domains"/>
    <property type="match status" value="2"/>
</dbReference>
<keyword evidence="3 6" id="KW-0812">Transmembrane</keyword>
<gene>
    <name evidence="8" type="ORF">MTR65_15680</name>
</gene>
<evidence type="ECO:0000313" key="9">
    <source>
        <dbReference type="Proteomes" id="UP001162802"/>
    </source>
</evidence>
<feature type="transmembrane region" description="Helical" evidence="6">
    <location>
        <begin position="220"/>
        <end position="242"/>
    </location>
</feature>
<dbReference type="PANTHER" id="PTHR23505:SF79">
    <property type="entry name" value="PROTEIN SPINSTER"/>
    <property type="match status" value="1"/>
</dbReference>
<dbReference type="Pfam" id="PF07690">
    <property type="entry name" value="MFS_1"/>
    <property type="match status" value="1"/>
</dbReference>
<evidence type="ECO:0000259" key="7">
    <source>
        <dbReference type="PROSITE" id="PS50850"/>
    </source>
</evidence>
<keyword evidence="5 6" id="KW-0472">Membrane</keyword>
<evidence type="ECO:0000256" key="6">
    <source>
        <dbReference type="SAM" id="Phobius"/>
    </source>
</evidence>
<comment type="caution">
    <text evidence="8">The sequence shown here is derived from an EMBL/GenBank/DDBJ whole genome shotgun (WGS) entry which is preliminary data.</text>
</comment>
<evidence type="ECO:0000256" key="3">
    <source>
        <dbReference type="ARBA" id="ARBA00022692"/>
    </source>
</evidence>
<dbReference type="InterPro" id="IPR044770">
    <property type="entry name" value="MFS_spinster-like"/>
</dbReference>
<feature type="transmembrane region" description="Helical" evidence="6">
    <location>
        <begin position="323"/>
        <end position="345"/>
    </location>
</feature>
<proteinExistence type="predicted"/>
<feature type="transmembrane region" description="Helical" evidence="6">
    <location>
        <begin position="149"/>
        <end position="173"/>
    </location>
</feature>
<accession>A0ABT0AG25</accession>
<keyword evidence="4 6" id="KW-1133">Transmembrane helix</keyword>
<dbReference type="PROSITE" id="PS50850">
    <property type="entry name" value="MFS"/>
    <property type="match status" value="1"/>
</dbReference>
<evidence type="ECO:0000313" key="8">
    <source>
        <dbReference type="EMBL" id="MCJ1962134.1"/>
    </source>
</evidence>
<feature type="transmembrane region" description="Helical" evidence="6">
    <location>
        <begin position="20"/>
        <end position="40"/>
    </location>
</feature>
<sequence>MHAPVPEPARTRRSDLPYRLLLLGLLSAVYMLNYTDRMVLPLLMPEMNRELGFSDSQIGQITGSLFPIVYSVMSIVFAILADRVDRIRLLAFTTILFSLTTAACGLVEGFWTLMLVRVGVGAGEAGSAPPSLSLIADHFEGPSRQIANFVYVSALVVGMLFAYGGVGAVSVWYGWRMGFYAAGAVGVVIGLCVLVFLRDNRKSAPLLSDLPRRSGRFRDLARNGPFLWAVLVAAFSTMLSMAPSQWLPLYLSRSLEMSQSDISLLLGTYFTLFSFVGLVLGAWLASRLRRMSVGMPQLAGVLMVVVMTLGYLATFTVHDITVARVSLALVSLVSLLAYGSLLAYVQDVTEPENHSKASGIMFVAMALGFSMGTMATGFLSDLLKPTYGADALGAAVLPVVVVAGLIAGGAYYMMYHTTRHRH</sequence>
<dbReference type="Proteomes" id="UP001162802">
    <property type="component" value="Unassembled WGS sequence"/>
</dbReference>
<feature type="transmembrane region" description="Helical" evidence="6">
    <location>
        <begin position="391"/>
        <end position="414"/>
    </location>
</feature>
<feature type="transmembrane region" description="Helical" evidence="6">
    <location>
        <begin position="298"/>
        <end position="317"/>
    </location>
</feature>
<keyword evidence="2" id="KW-0813">Transport</keyword>
<feature type="transmembrane region" description="Helical" evidence="6">
    <location>
        <begin position="179"/>
        <end position="199"/>
    </location>
</feature>
<reference evidence="8" key="1">
    <citation type="submission" date="2022-03" db="EMBL/GenBank/DDBJ databases">
        <title>Identification of a novel bacterium isolated from mangrove sediments.</title>
        <authorList>
            <person name="Pan X."/>
        </authorList>
    </citation>
    <scope>NUCLEOTIDE SEQUENCE</scope>
    <source>
        <strain evidence="8">B2637</strain>
    </source>
</reference>
<dbReference type="SUPFAM" id="SSF103473">
    <property type="entry name" value="MFS general substrate transporter"/>
    <property type="match status" value="1"/>
</dbReference>
<feature type="transmembrane region" description="Helical" evidence="6">
    <location>
        <begin position="262"/>
        <end position="286"/>
    </location>
</feature>
<feature type="domain" description="Major facilitator superfamily (MFS) profile" evidence="7">
    <location>
        <begin position="22"/>
        <end position="419"/>
    </location>
</feature>